<keyword evidence="2" id="KW-1185">Reference proteome</keyword>
<accession>F4SBK4</accession>
<dbReference type="GeneID" id="18933354"/>
<name>F4SBK4_MELLP</name>
<dbReference type="InParanoid" id="F4SBK4"/>
<dbReference type="STRING" id="747676.F4SBK4"/>
<reference evidence="2" key="1">
    <citation type="journal article" date="2011" name="Proc. Natl. Acad. Sci. U.S.A.">
        <title>Obligate biotrophy features unraveled by the genomic analysis of rust fungi.</title>
        <authorList>
            <person name="Duplessis S."/>
            <person name="Cuomo C.A."/>
            <person name="Lin Y.-C."/>
            <person name="Aerts A."/>
            <person name="Tisserant E."/>
            <person name="Veneault-Fourrey C."/>
            <person name="Joly D.L."/>
            <person name="Hacquard S."/>
            <person name="Amselem J."/>
            <person name="Cantarel B.L."/>
            <person name="Chiu R."/>
            <person name="Coutinho P.M."/>
            <person name="Feau N."/>
            <person name="Field M."/>
            <person name="Frey P."/>
            <person name="Gelhaye E."/>
            <person name="Goldberg J."/>
            <person name="Grabherr M.G."/>
            <person name="Kodira C.D."/>
            <person name="Kohler A."/>
            <person name="Kuees U."/>
            <person name="Lindquist E.A."/>
            <person name="Lucas S.M."/>
            <person name="Mago R."/>
            <person name="Mauceli E."/>
            <person name="Morin E."/>
            <person name="Murat C."/>
            <person name="Pangilinan J.L."/>
            <person name="Park R."/>
            <person name="Pearson M."/>
            <person name="Quesneville H."/>
            <person name="Rouhier N."/>
            <person name="Sakthikumar S."/>
            <person name="Salamov A.A."/>
            <person name="Schmutz J."/>
            <person name="Selles B."/>
            <person name="Shapiro H."/>
            <person name="Tanguay P."/>
            <person name="Tuskan G.A."/>
            <person name="Henrissat B."/>
            <person name="Van de Peer Y."/>
            <person name="Rouze P."/>
            <person name="Ellis J.G."/>
            <person name="Dodds P.N."/>
            <person name="Schein J.E."/>
            <person name="Zhong S."/>
            <person name="Hamelin R.C."/>
            <person name="Grigoriev I.V."/>
            <person name="Szabo L.J."/>
            <person name="Martin F."/>
        </authorList>
    </citation>
    <scope>NUCLEOTIDE SEQUENCE [LARGE SCALE GENOMIC DNA]</scope>
    <source>
        <strain evidence="2">98AG31 / pathotype 3-4-7</strain>
    </source>
</reference>
<dbReference type="Proteomes" id="UP000001072">
    <property type="component" value="Unassembled WGS sequence"/>
</dbReference>
<organism evidence="2">
    <name type="scientific">Melampsora larici-populina (strain 98AG31 / pathotype 3-4-7)</name>
    <name type="common">Poplar leaf rust fungus</name>
    <dbReference type="NCBI Taxonomy" id="747676"/>
    <lineage>
        <taxon>Eukaryota</taxon>
        <taxon>Fungi</taxon>
        <taxon>Dikarya</taxon>
        <taxon>Basidiomycota</taxon>
        <taxon>Pucciniomycotina</taxon>
        <taxon>Pucciniomycetes</taxon>
        <taxon>Pucciniales</taxon>
        <taxon>Melampsoraceae</taxon>
        <taxon>Melampsora</taxon>
    </lineage>
</organism>
<proteinExistence type="predicted"/>
<dbReference type="AlphaFoldDB" id="F4SBK4"/>
<dbReference type="RefSeq" id="XP_007418754.1">
    <property type="nucleotide sequence ID" value="XM_007418692.1"/>
</dbReference>
<evidence type="ECO:0000313" key="2">
    <source>
        <dbReference type="Proteomes" id="UP000001072"/>
    </source>
</evidence>
<sequence length="261" mass="29403">MIESLLIQERLYKKKLSDHVKEERRQLQLDLWHEDFNNNEFGIQNLNYTLGEKGTTRHFKKVELYYPELRAGVLALTQARLGLFPSNEQAFIESENKGSLTTEALRIGKNGCPLCGESRMDVDGNFTEEIHHLLVQCTSLNELRDEHLSAIIGTLVASSSVRGENESDQVLNLGLLLIGGMCLPYTRKGAALRAFLRGKDRSEKFLYTWKVGFGHLTGIMPENMGTYGFVPTARFLQSAVLKYQAAIVRTHDAAVRIATVE</sequence>
<dbReference type="KEGG" id="mlr:MELLADRAFT_84124"/>
<evidence type="ECO:0000313" key="1">
    <source>
        <dbReference type="EMBL" id="EGF97971.1"/>
    </source>
</evidence>
<dbReference type="VEuPathDB" id="FungiDB:MELLADRAFT_84124"/>
<dbReference type="HOGENOM" id="CLU_1065891_0_0_1"/>
<dbReference type="OrthoDB" id="2497232at2759"/>
<protein>
    <submittedName>
        <fullName evidence="1">Uncharacterized protein</fullName>
    </submittedName>
</protein>
<dbReference type="EMBL" id="GL883190">
    <property type="protein sequence ID" value="EGF97971.1"/>
    <property type="molecule type" value="Genomic_DNA"/>
</dbReference>
<gene>
    <name evidence="1" type="ORF">MELLADRAFT_84124</name>
</gene>